<dbReference type="AlphaFoldDB" id="U6KPM9"/>
<dbReference type="SUPFAM" id="SSF56112">
    <property type="entry name" value="Protein kinase-like (PK-like)"/>
    <property type="match status" value="1"/>
</dbReference>
<keyword evidence="1" id="KW-0808">Transferase</keyword>
<dbReference type="InterPro" id="IPR011009">
    <property type="entry name" value="Kinase-like_dom_sf"/>
</dbReference>
<dbReference type="Gene3D" id="1.10.510.10">
    <property type="entry name" value="Transferase(Phosphotransferase) domain 1"/>
    <property type="match status" value="1"/>
</dbReference>
<evidence type="ECO:0000313" key="1">
    <source>
        <dbReference type="EMBL" id="CDJ40072.1"/>
    </source>
</evidence>
<reference evidence="1" key="1">
    <citation type="submission" date="2013-10" db="EMBL/GenBank/DDBJ databases">
        <title>Genomic analysis of the causative agents of coccidiosis in chickens.</title>
        <authorList>
            <person name="Reid A.J."/>
            <person name="Blake D."/>
            <person name="Billington K."/>
            <person name="Browne H."/>
            <person name="Dunn M."/>
            <person name="Hung S."/>
            <person name="Kawahara F."/>
            <person name="Miranda-Saavedra D."/>
            <person name="Mourier T."/>
            <person name="Nagra H."/>
            <person name="Otto T.D."/>
            <person name="Rawlings N."/>
            <person name="Sanchez A."/>
            <person name="Sanders M."/>
            <person name="Subramaniam C."/>
            <person name="Tay Y."/>
            <person name="Dear P."/>
            <person name="Doerig C."/>
            <person name="Gruber A."/>
            <person name="Parkinson J."/>
            <person name="Shirley M."/>
            <person name="Wan K.L."/>
            <person name="Berriman M."/>
            <person name="Tomley F."/>
            <person name="Pain A."/>
        </authorList>
    </citation>
    <scope>NUCLEOTIDE SEQUENCE [LARGE SCALE GENOMIC DNA]</scope>
    <source>
        <strain evidence="1">Houghton</strain>
    </source>
</reference>
<accession>U6KPM9</accession>
<dbReference type="GeneID" id="25257215"/>
<sequence>MAVKHRDLEADILFALQPHPNIIKVYGKCSLRPGEEALLLEYCSRGSLDTLVFPGAPGGPGARAAAAAATAAAAAAAAAAGTFTTEKCGASGGTGGASWRMGKD</sequence>
<evidence type="ECO:0000313" key="2">
    <source>
        <dbReference type="Proteomes" id="UP000030747"/>
    </source>
</evidence>
<gene>
    <name evidence="1" type="ORF">ETH_00040875</name>
</gene>
<dbReference type="OrthoDB" id="349481at2759"/>
<dbReference type="VEuPathDB" id="ToxoDB:ETH2_0852400"/>
<keyword evidence="2" id="KW-1185">Reference proteome</keyword>
<dbReference type="EMBL" id="HG674895">
    <property type="protein sequence ID" value="CDJ40072.1"/>
    <property type="molecule type" value="Genomic_DNA"/>
</dbReference>
<dbReference type="RefSeq" id="XP_013230825.1">
    <property type="nucleotide sequence ID" value="XM_013375371.1"/>
</dbReference>
<name>U6KPM9_EIMTE</name>
<keyword evidence="1" id="KW-0418">Kinase</keyword>
<reference evidence="1" key="2">
    <citation type="submission" date="2013-10" db="EMBL/GenBank/DDBJ databases">
        <authorList>
            <person name="Aslett M."/>
        </authorList>
    </citation>
    <scope>NUCLEOTIDE SEQUENCE [LARGE SCALE GENOMIC DNA]</scope>
    <source>
        <strain evidence="1">Houghton</strain>
    </source>
</reference>
<organism evidence="1 2">
    <name type="scientific">Eimeria tenella</name>
    <name type="common">Coccidian parasite</name>
    <dbReference type="NCBI Taxonomy" id="5802"/>
    <lineage>
        <taxon>Eukaryota</taxon>
        <taxon>Sar</taxon>
        <taxon>Alveolata</taxon>
        <taxon>Apicomplexa</taxon>
        <taxon>Conoidasida</taxon>
        <taxon>Coccidia</taxon>
        <taxon>Eucoccidiorida</taxon>
        <taxon>Eimeriorina</taxon>
        <taxon>Eimeriidae</taxon>
        <taxon>Eimeria</taxon>
    </lineage>
</organism>
<protein>
    <submittedName>
        <fullName evidence="1">Tyrosine kinase-like (TKL) protein, putative</fullName>
    </submittedName>
</protein>
<dbReference type="Proteomes" id="UP000030747">
    <property type="component" value="Unassembled WGS sequence"/>
</dbReference>
<dbReference type="VEuPathDB" id="ToxoDB:ETH_00040875"/>
<dbReference type="GO" id="GO:0016301">
    <property type="term" value="F:kinase activity"/>
    <property type="evidence" value="ECO:0007669"/>
    <property type="project" value="UniProtKB-KW"/>
</dbReference>
<proteinExistence type="predicted"/>